<name>A0A285VUA8_9GAMM</name>
<dbReference type="AlphaFoldDB" id="A0A285VUA8"/>
<organism evidence="1 2">
    <name type="scientific">Chromohalobacter canadensis</name>
    <dbReference type="NCBI Taxonomy" id="141389"/>
    <lineage>
        <taxon>Bacteria</taxon>
        <taxon>Pseudomonadati</taxon>
        <taxon>Pseudomonadota</taxon>
        <taxon>Gammaproteobacteria</taxon>
        <taxon>Oceanospirillales</taxon>
        <taxon>Halomonadaceae</taxon>
        <taxon>Chromohalobacter</taxon>
    </lineage>
</organism>
<gene>
    <name evidence="1" type="ORF">SAMN05421509_109121</name>
</gene>
<sequence>MNDVQRMLALGLGQAFKLIYTSCGASPFEFRRVSTPVS</sequence>
<accession>A0A285VUA8</accession>
<dbReference type="Proteomes" id="UP000219023">
    <property type="component" value="Unassembled WGS sequence"/>
</dbReference>
<dbReference type="EMBL" id="OBQJ01000009">
    <property type="protein sequence ID" value="SOC57467.1"/>
    <property type="molecule type" value="Genomic_DNA"/>
</dbReference>
<evidence type="ECO:0000313" key="2">
    <source>
        <dbReference type="Proteomes" id="UP000219023"/>
    </source>
</evidence>
<evidence type="ECO:0000313" key="1">
    <source>
        <dbReference type="EMBL" id="SOC57467.1"/>
    </source>
</evidence>
<protein>
    <submittedName>
        <fullName evidence="1">Uncharacterized protein</fullName>
    </submittedName>
</protein>
<proteinExistence type="predicted"/>
<reference evidence="1 2" key="1">
    <citation type="submission" date="2017-08" db="EMBL/GenBank/DDBJ databases">
        <authorList>
            <person name="de Groot N.N."/>
        </authorList>
    </citation>
    <scope>NUCLEOTIDE SEQUENCE [LARGE SCALE GENOMIC DNA]</scope>
    <source>
        <strain evidence="1 2">USBA 855</strain>
    </source>
</reference>